<evidence type="ECO:0000256" key="3">
    <source>
        <dbReference type="ARBA" id="ARBA00022448"/>
    </source>
</evidence>
<protein>
    <submittedName>
        <fullName evidence="10">Multidrug effflux MFS transporter</fullName>
    </submittedName>
</protein>
<feature type="transmembrane region" description="Helical" evidence="8">
    <location>
        <begin position="108"/>
        <end position="129"/>
    </location>
</feature>
<evidence type="ECO:0000256" key="4">
    <source>
        <dbReference type="ARBA" id="ARBA00022475"/>
    </source>
</evidence>
<feature type="domain" description="Major facilitator superfamily (MFS) profile" evidence="9">
    <location>
        <begin position="17"/>
        <end position="402"/>
    </location>
</feature>
<dbReference type="Gene3D" id="1.20.1720.10">
    <property type="entry name" value="Multidrug resistance protein D"/>
    <property type="match status" value="1"/>
</dbReference>
<feature type="transmembrane region" description="Helical" evidence="8">
    <location>
        <begin position="12"/>
        <end position="32"/>
    </location>
</feature>
<feature type="transmembrane region" description="Helical" evidence="8">
    <location>
        <begin position="52"/>
        <end position="71"/>
    </location>
</feature>
<keyword evidence="5 8" id="KW-0812">Transmembrane</keyword>
<evidence type="ECO:0000256" key="1">
    <source>
        <dbReference type="ARBA" id="ARBA00004651"/>
    </source>
</evidence>
<name>A0ABU7MZN7_9ACTN</name>
<sequence>MDHARPETATRTVGGPLLLVLALLSAVAPFATDMYLPAFPQMTDELSASATAVQLSLTAFLIGVTLGQLVFGPISDRWGRLRPLLVGAALCVVASAVAVWAPSVAVLVIARFVQGLGGAAGMVIGRAIISDLVTGKAAARVFSLMMIVGGVAPVIAPLVGGFLVGPIGWRGILAVVLGLAVLMLLSIIVVVRETLPPQRRARTTGEHADSGSPLKALSSRAFVGYTCAFAFAFSVMMAYISASPFLYQEMIGLGTVGYGLAFGANALALMTVSGLAARLTRTHSVRRLVGIGIGLVVAATMTFGLLVLAGLPPGWLAIPIFVAVGSLGLVFGNATALALQAVPHAAGSASAILGAMQFGLAALVSPLVSIRGEDTAGPLAIVMIASALIALVAFTLAERPARP</sequence>
<dbReference type="Pfam" id="PF07690">
    <property type="entry name" value="MFS_1"/>
    <property type="match status" value="1"/>
</dbReference>
<dbReference type="SUPFAM" id="SSF103473">
    <property type="entry name" value="MFS general substrate transporter"/>
    <property type="match status" value="1"/>
</dbReference>
<dbReference type="InterPro" id="IPR011701">
    <property type="entry name" value="MFS"/>
</dbReference>
<feature type="transmembrane region" description="Helical" evidence="8">
    <location>
        <begin position="351"/>
        <end position="370"/>
    </location>
</feature>
<keyword evidence="7 8" id="KW-0472">Membrane</keyword>
<feature type="transmembrane region" description="Helical" evidence="8">
    <location>
        <begin position="288"/>
        <end position="309"/>
    </location>
</feature>
<keyword evidence="11" id="KW-1185">Reference proteome</keyword>
<feature type="transmembrane region" description="Helical" evidence="8">
    <location>
        <begin position="376"/>
        <end position="397"/>
    </location>
</feature>
<feature type="transmembrane region" description="Helical" evidence="8">
    <location>
        <begin position="141"/>
        <end position="165"/>
    </location>
</feature>
<evidence type="ECO:0000256" key="6">
    <source>
        <dbReference type="ARBA" id="ARBA00022989"/>
    </source>
</evidence>
<feature type="transmembrane region" description="Helical" evidence="8">
    <location>
        <begin position="315"/>
        <end position="339"/>
    </location>
</feature>
<gene>
    <name evidence="10" type="ORF">V1Y59_22075</name>
</gene>
<evidence type="ECO:0000256" key="2">
    <source>
        <dbReference type="ARBA" id="ARBA00006236"/>
    </source>
</evidence>
<keyword evidence="3" id="KW-0813">Transport</keyword>
<comment type="subcellular location">
    <subcellularLocation>
        <location evidence="1">Cell membrane</location>
        <topology evidence="1">Multi-pass membrane protein</topology>
    </subcellularLocation>
</comment>
<comment type="similarity">
    <text evidence="2">Belongs to the major facilitator superfamily. Bcr/CmlA family.</text>
</comment>
<dbReference type="CDD" id="cd17320">
    <property type="entry name" value="MFS_MdfA_MDR_like"/>
    <property type="match status" value="1"/>
</dbReference>
<keyword evidence="4" id="KW-1003">Cell membrane</keyword>
<dbReference type="PROSITE" id="PS50850">
    <property type="entry name" value="MFS"/>
    <property type="match status" value="1"/>
</dbReference>
<evidence type="ECO:0000256" key="7">
    <source>
        <dbReference type="ARBA" id="ARBA00023136"/>
    </source>
</evidence>
<dbReference type="InterPro" id="IPR004812">
    <property type="entry name" value="Efflux_drug-R_Bcr/CmlA"/>
</dbReference>
<evidence type="ECO:0000259" key="9">
    <source>
        <dbReference type="PROSITE" id="PS50850"/>
    </source>
</evidence>
<dbReference type="PANTHER" id="PTHR23502">
    <property type="entry name" value="MAJOR FACILITATOR SUPERFAMILY"/>
    <property type="match status" value="1"/>
</dbReference>
<reference evidence="10 11" key="1">
    <citation type="submission" date="2024-01" db="EMBL/GenBank/DDBJ databases">
        <title>Draft genome sequence of Gordonia sp. PKS22-38.</title>
        <authorList>
            <person name="Suphannarot A."/>
            <person name="Mingma R."/>
        </authorList>
    </citation>
    <scope>NUCLEOTIDE SEQUENCE [LARGE SCALE GENOMIC DNA]</scope>
    <source>
        <strain evidence="10 11">PKS22-38</strain>
    </source>
</reference>
<evidence type="ECO:0000256" key="5">
    <source>
        <dbReference type="ARBA" id="ARBA00022692"/>
    </source>
</evidence>
<comment type="caution">
    <text evidence="10">The sequence shown here is derived from an EMBL/GenBank/DDBJ whole genome shotgun (WGS) entry which is preliminary data.</text>
</comment>
<dbReference type="NCBIfam" id="TIGR00710">
    <property type="entry name" value="efflux_Bcr_CflA"/>
    <property type="match status" value="1"/>
</dbReference>
<dbReference type="InterPro" id="IPR020846">
    <property type="entry name" value="MFS_dom"/>
</dbReference>
<evidence type="ECO:0000256" key="8">
    <source>
        <dbReference type="SAM" id="Phobius"/>
    </source>
</evidence>
<evidence type="ECO:0000313" key="11">
    <source>
        <dbReference type="Proteomes" id="UP001335729"/>
    </source>
</evidence>
<proteinExistence type="inferred from homology"/>
<feature type="transmembrane region" description="Helical" evidence="8">
    <location>
        <begin position="171"/>
        <end position="191"/>
    </location>
</feature>
<feature type="transmembrane region" description="Helical" evidence="8">
    <location>
        <begin position="222"/>
        <end position="242"/>
    </location>
</feature>
<evidence type="ECO:0000313" key="10">
    <source>
        <dbReference type="EMBL" id="MEE4025787.1"/>
    </source>
</evidence>
<accession>A0ABU7MZN7</accession>
<keyword evidence="6 8" id="KW-1133">Transmembrane helix</keyword>
<feature type="transmembrane region" description="Helical" evidence="8">
    <location>
        <begin position="254"/>
        <end position="276"/>
    </location>
</feature>
<feature type="transmembrane region" description="Helical" evidence="8">
    <location>
        <begin position="83"/>
        <end position="102"/>
    </location>
</feature>
<dbReference type="InterPro" id="IPR036259">
    <property type="entry name" value="MFS_trans_sf"/>
</dbReference>
<dbReference type="EMBL" id="JAZDUE010000024">
    <property type="protein sequence ID" value="MEE4025787.1"/>
    <property type="molecule type" value="Genomic_DNA"/>
</dbReference>
<organism evidence="10 11">
    <name type="scientific">Gordonia prachuapensis</name>
    <dbReference type="NCBI Taxonomy" id="3115651"/>
    <lineage>
        <taxon>Bacteria</taxon>
        <taxon>Bacillati</taxon>
        <taxon>Actinomycetota</taxon>
        <taxon>Actinomycetes</taxon>
        <taxon>Mycobacteriales</taxon>
        <taxon>Gordoniaceae</taxon>
        <taxon>Gordonia</taxon>
    </lineage>
</organism>
<dbReference type="PANTHER" id="PTHR23502:SF132">
    <property type="entry name" value="POLYAMINE TRANSPORTER 2-RELATED"/>
    <property type="match status" value="1"/>
</dbReference>
<dbReference type="Proteomes" id="UP001335729">
    <property type="component" value="Unassembled WGS sequence"/>
</dbReference>